<gene>
    <name evidence="1" type="ORF">B4135_2688</name>
</gene>
<comment type="caution">
    <text evidence="1">The sequence shown here is derived from an EMBL/GenBank/DDBJ whole genome shotgun (WGS) entry which is preliminary data.</text>
</comment>
<name>A0A150LS82_9BACI</name>
<dbReference type="Proteomes" id="UP000075683">
    <property type="component" value="Unassembled WGS sequence"/>
</dbReference>
<evidence type="ECO:0000313" key="1">
    <source>
        <dbReference type="EMBL" id="KYD15120.1"/>
    </source>
</evidence>
<dbReference type="AlphaFoldDB" id="A0A150LS82"/>
<accession>A0A150LS82</accession>
<organism evidence="1 2">
    <name type="scientific">Caldibacillus debilis</name>
    <dbReference type="NCBI Taxonomy" id="301148"/>
    <lineage>
        <taxon>Bacteria</taxon>
        <taxon>Bacillati</taxon>
        <taxon>Bacillota</taxon>
        <taxon>Bacilli</taxon>
        <taxon>Bacillales</taxon>
        <taxon>Bacillaceae</taxon>
        <taxon>Caldibacillus</taxon>
    </lineage>
</organism>
<proteinExistence type="predicted"/>
<evidence type="ECO:0000313" key="2">
    <source>
        <dbReference type="Proteomes" id="UP000075683"/>
    </source>
</evidence>
<reference evidence="1 2" key="1">
    <citation type="submission" date="2016-01" db="EMBL/GenBank/DDBJ databases">
        <title>Draft Genome Sequences of Seven Thermophilic Sporeformers Isolated from Foods.</title>
        <authorList>
            <person name="Berendsen E.M."/>
            <person name="Wells-Bennik M.H."/>
            <person name="Krawcyk A.O."/>
            <person name="De Jong A."/>
            <person name="Holsappel S."/>
            <person name="Eijlander R.T."/>
            <person name="Kuipers O.P."/>
        </authorList>
    </citation>
    <scope>NUCLEOTIDE SEQUENCE [LARGE SCALE GENOMIC DNA]</scope>
    <source>
        <strain evidence="1 2">B4135</strain>
    </source>
</reference>
<dbReference type="STRING" id="301148.B4135_2688"/>
<sequence length="41" mass="4369">MPKGQKRTQPGKKASAIFTGLAAYLADPRHEKSGWAGLNEG</sequence>
<dbReference type="EMBL" id="LQYT01000072">
    <property type="protein sequence ID" value="KYD15120.1"/>
    <property type="molecule type" value="Genomic_DNA"/>
</dbReference>
<protein>
    <submittedName>
        <fullName evidence="1">Uncharacterized protein</fullName>
    </submittedName>
</protein>